<dbReference type="AlphaFoldDB" id="A0A838L5C5"/>
<protein>
    <submittedName>
        <fullName evidence="3">Cupin domain-containing protein</fullName>
    </submittedName>
</protein>
<dbReference type="PANTHER" id="PTHR36448:SF2">
    <property type="entry name" value="CUPIN TYPE-1 DOMAIN-CONTAINING PROTEIN"/>
    <property type="match status" value="1"/>
</dbReference>
<dbReference type="InterPro" id="IPR011051">
    <property type="entry name" value="RmlC_Cupin_sf"/>
</dbReference>
<dbReference type="Proteomes" id="UP000570166">
    <property type="component" value="Unassembled WGS sequence"/>
</dbReference>
<dbReference type="CDD" id="cd02219">
    <property type="entry name" value="cupin_YjlB-like"/>
    <property type="match status" value="1"/>
</dbReference>
<evidence type="ECO:0000259" key="2">
    <source>
        <dbReference type="Pfam" id="PF07883"/>
    </source>
</evidence>
<dbReference type="SUPFAM" id="SSF51182">
    <property type="entry name" value="RmlC-like cupins"/>
    <property type="match status" value="1"/>
</dbReference>
<reference evidence="3 4" key="1">
    <citation type="submission" date="2020-07" db="EMBL/GenBank/DDBJ databases">
        <authorList>
            <person name="Sun Q."/>
        </authorList>
    </citation>
    <scope>NUCLEOTIDE SEQUENCE [LARGE SCALE GENOMIC DNA]</scope>
    <source>
        <strain evidence="3 4">CGMCC 1.13654</strain>
    </source>
</reference>
<keyword evidence="4" id="KW-1185">Reference proteome</keyword>
<dbReference type="InterPro" id="IPR014710">
    <property type="entry name" value="RmlC-like_jellyroll"/>
</dbReference>
<comment type="caution">
    <text evidence="3">The sequence shown here is derived from an EMBL/GenBank/DDBJ whole genome shotgun (WGS) entry which is preliminary data.</text>
</comment>
<evidence type="ECO:0000256" key="1">
    <source>
        <dbReference type="SAM" id="MobiDB-lite"/>
    </source>
</evidence>
<proteinExistence type="predicted"/>
<organism evidence="3 4">
    <name type="scientific">Sphingomonas chungangi</name>
    <dbReference type="NCBI Taxonomy" id="2683589"/>
    <lineage>
        <taxon>Bacteria</taxon>
        <taxon>Pseudomonadati</taxon>
        <taxon>Pseudomonadota</taxon>
        <taxon>Alphaproteobacteria</taxon>
        <taxon>Sphingomonadales</taxon>
        <taxon>Sphingomonadaceae</taxon>
        <taxon>Sphingomonas</taxon>
    </lineage>
</organism>
<dbReference type="RefSeq" id="WP_160365853.1">
    <property type="nucleotide sequence ID" value="NZ_JACEIB010000006.1"/>
</dbReference>
<feature type="region of interest" description="Disordered" evidence="1">
    <location>
        <begin position="149"/>
        <end position="172"/>
    </location>
</feature>
<dbReference type="Pfam" id="PF07883">
    <property type="entry name" value="Cupin_2"/>
    <property type="match status" value="1"/>
</dbReference>
<dbReference type="PANTHER" id="PTHR36448">
    <property type="entry name" value="BLR7373 PROTEIN"/>
    <property type="match status" value="1"/>
</dbReference>
<feature type="domain" description="Cupin type-2" evidence="2">
    <location>
        <begin position="62"/>
        <end position="111"/>
    </location>
</feature>
<dbReference type="InterPro" id="IPR047121">
    <property type="entry name" value="YjiB-like"/>
</dbReference>
<name>A0A838L5C5_9SPHN</name>
<evidence type="ECO:0000313" key="3">
    <source>
        <dbReference type="EMBL" id="MBA2934364.1"/>
    </source>
</evidence>
<sequence length="172" mass="18687">MPDNPARTDPESFLLEPNGWVPNNPTLPVLIYRDVVPTGNPEAIETRLRGHGWRPDWRDGVFPYHHYHSTAHEALACTDGSAELMLGGEDGRTTTIQAGDLVVLPAGTGHCRIEASAGFLLVGAYPDGQDWDVRRDAADEKTLQRIADVPLPTGDPVSGDAGPLMELWSPSR</sequence>
<dbReference type="Gene3D" id="2.60.120.10">
    <property type="entry name" value="Jelly Rolls"/>
    <property type="match status" value="1"/>
</dbReference>
<accession>A0A838L5C5</accession>
<dbReference type="InterPro" id="IPR013096">
    <property type="entry name" value="Cupin_2"/>
</dbReference>
<gene>
    <name evidence="3" type="ORF">HZF05_09660</name>
</gene>
<dbReference type="PIRSF" id="PIRSF019307">
    <property type="entry name" value="UCP019307"/>
    <property type="match status" value="1"/>
</dbReference>
<dbReference type="EMBL" id="JACEIB010000006">
    <property type="protein sequence ID" value="MBA2934364.1"/>
    <property type="molecule type" value="Genomic_DNA"/>
</dbReference>
<evidence type="ECO:0000313" key="4">
    <source>
        <dbReference type="Proteomes" id="UP000570166"/>
    </source>
</evidence>
<dbReference type="InterPro" id="IPR014500">
    <property type="entry name" value="UCP019307_cupin"/>
</dbReference>